<dbReference type="Proteomes" id="UP000829685">
    <property type="component" value="Unassembled WGS sequence"/>
</dbReference>
<feature type="region of interest" description="Disordered" evidence="1">
    <location>
        <begin position="218"/>
        <end position="339"/>
    </location>
</feature>
<comment type="caution">
    <text evidence="2">The sequence shown here is derived from an EMBL/GenBank/DDBJ whole genome shotgun (WGS) entry which is preliminary data.</text>
</comment>
<name>A0A9P9WD98_9PEZI</name>
<protein>
    <submittedName>
        <fullName evidence="2">Uncharacterized protein</fullName>
    </submittedName>
</protein>
<feature type="compositionally biased region" description="Polar residues" evidence="1">
    <location>
        <begin position="317"/>
        <end position="330"/>
    </location>
</feature>
<feature type="compositionally biased region" description="Low complexity" evidence="1">
    <location>
        <begin position="398"/>
        <end position="411"/>
    </location>
</feature>
<dbReference type="EMBL" id="JAFIMR010000038">
    <property type="protein sequence ID" value="KAI1857992.1"/>
    <property type="molecule type" value="Genomic_DNA"/>
</dbReference>
<keyword evidence="3" id="KW-1185">Reference proteome</keyword>
<feature type="compositionally biased region" description="Basic and acidic residues" evidence="1">
    <location>
        <begin position="90"/>
        <end position="104"/>
    </location>
</feature>
<accession>A0A9P9WD98</accession>
<feature type="compositionally biased region" description="Pro residues" evidence="1">
    <location>
        <begin position="267"/>
        <end position="283"/>
    </location>
</feature>
<gene>
    <name evidence="2" type="ORF">JX265_011022</name>
</gene>
<feature type="compositionally biased region" description="Polar residues" evidence="1">
    <location>
        <begin position="438"/>
        <end position="447"/>
    </location>
</feature>
<proteinExistence type="predicted"/>
<feature type="region of interest" description="Disordered" evidence="1">
    <location>
        <begin position="369"/>
        <end position="450"/>
    </location>
</feature>
<feature type="region of interest" description="Disordered" evidence="1">
    <location>
        <begin position="65"/>
        <end position="206"/>
    </location>
</feature>
<evidence type="ECO:0000313" key="2">
    <source>
        <dbReference type="EMBL" id="KAI1857992.1"/>
    </source>
</evidence>
<feature type="region of interest" description="Disordered" evidence="1">
    <location>
        <begin position="1"/>
        <end position="36"/>
    </location>
</feature>
<evidence type="ECO:0000256" key="1">
    <source>
        <dbReference type="SAM" id="MobiDB-lite"/>
    </source>
</evidence>
<sequence>MASVDAARPSSEGPRPFSRFQEGSMNDRTSAAPPVQFLGPEAVADFEKHFYPEASKNGTLKMKRVRSISRRRERPLSAQAQLQTLPYDTLEVRDEQARQDREDMPPPPQRKSGFFERVRDVFGFGSGKAGGNTTNKPAGRVQQEMGKRASLQQPPTHTRPMPMPIPSPNGVMKSYSQSQVPQLPGSFHGHGAGADDRPSREEILQSYNQLMATGFFKAHAIQSTRQPGPGPQNARKPAPLSPIPSPERSSVDQPASGRPSFSITPSSPIPPMPTSLPPPPPLFPSAKEVQPRPSWESFRYPLRGRKRGRTDSDDNVSESASFTQQASTAQIGLGKRVSKKLRKMPSALIPGQYKSDGVVRLVPSISNTPSMQEERAVRMRSPSPAAPGLATGHRGRRPGSSSSAVSRSNSGNRLRKRMDKSPARGAPPVSLRNHDRSQTLGQFQTTDWEPMEIDSGVGASRRSLDHQRERDIERVGSLLRDGQLGLAAEPLCVVPDMNRGIPSVPRIPDHFKRGGMVWDENAGMELDIRFGEAL</sequence>
<reference evidence="2" key="1">
    <citation type="submission" date="2021-03" db="EMBL/GenBank/DDBJ databases">
        <title>Revisited historic fungal species revealed as producer of novel bioactive compounds through whole genome sequencing and comparative genomics.</title>
        <authorList>
            <person name="Vignolle G.A."/>
            <person name="Hochenegger N."/>
            <person name="Mach R.L."/>
            <person name="Mach-Aigner A.R."/>
            <person name="Javad Rahimi M."/>
            <person name="Salim K.A."/>
            <person name="Chan C.M."/>
            <person name="Lim L.B.L."/>
            <person name="Cai F."/>
            <person name="Druzhinina I.S."/>
            <person name="U'Ren J.M."/>
            <person name="Derntl C."/>
        </authorList>
    </citation>
    <scope>NUCLEOTIDE SEQUENCE</scope>
    <source>
        <strain evidence="2">TUCIM 5799</strain>
    </source>
</reference>
<dbReference type="AlphaFoldDB" id="A0A9P9WD98"/>
<feature type="compositionally biased region" description="Basic and acidic residues" evidence="1">
    <location>
        <begin position="193"/>
        <end position="203"/>
    </location>
</feature>
<organism evidence="2 3">
    <name type="scientific">Neoarthrinium moseri</name>
    <dbReference type="NCBI Taxonomy" id="1658444"/>
    <lineage>
        <taxon>Eukaryota</taxon>
        <taxon>Fungi</taxon>
        <taxon>Dikarya</taxon>
        <taxon>Ascomycota</taxon>
        <taxon>Pezizomycotina</taxon>
        <taxon>Sordariomycetes</taxon>
        <taxon>Xylariomycetidae</taxon>
        <taxon>Amphisphaeriales</taxon>
        <taxon>Apiosporaceae</taxon>
        <taxon>Neoarthrinium</taxon>
    </lineage>
</organism>
<evidence type="ECO:0000313" key="3">
    <source>
        <dbReference type="Proteomes" id="UP000829685"/>
    </source>
</evidence>